<accession>A0A157SS32</accession>
<feature type="region of interest" description="Disordered" evidence="1">
    <location>
        <begin position="1"/>
        <end position="78"/>
    </location>
</feature>
<organism evidence="2 3">
    <name type="scientific">Bordetella ansorpii</name>
    <dbReference type="NCBI Taxonomy" id="288768"/>
    <lineage>
        <taxon>Bacteria</taxon>
        <taxon>Pseudomonadati</taxon>
        <taxon>Pseudomonadota</taxon>
        <taxon>Betaproteobacteria</taxon>
        <taxon>Burkholderiales</taxon>
        <taxon>Alcaligenaceae</taxon>
        <taxon>Bordetella</taxon>
    </lineage>
</organism>
<dbReference type="RefSeq" id="WP_066132095.1">
    <property type="nucleotide sequence ID" value="NZ_FKIF01000008.1"/>
</dbReference>
<reference evidence="2 3" key="1">
    <citation type="submission" date="2016-04" db="EMBL/GenBank/DDBJ databases">
        <authorList>
            <consortium name="Pathogen Informatics"/>
        </authorList>
    </citation>
    <scope>NUCLEOTIDE SEQUENCE [LARGE SCALE GENOMIC DNA]</scope>
    <source>
        <strain evidence="2 3">H050680373</strain>
    </source>
</reference>
<dbReference type="Proteomes" id="UP000076848">
    <property type="component" value="Unassembled WGS sequence"/>
</dbReference>
<dbReference type="OrthoDB" id="8666795at2"/>
<evidence type="ECO:0000256" key="1">
    <source>
        <dbReference type="SAM" id="MobiDB-lite"/>
    </source>
</evidence>
<gene>
    <name evidence="2" type="ORF">SAMEA3906486_04545</name>
</gene>
<dbReference type="AlphaFoldDB" id="A0A157SS32"/>
<evidence type="ECO:0000313" key="2">
    <source>
        <dbReference type="EMBL" id="SAI73229.1"/>
    </source>
</evidence>
<name>A0A157SS32_9BORD</name>
<evidence type="ECO:0000313" key="3">
    <source>
        <dbReference type="Proteomes" id="UP000076848"/>
    </source>
</evidence>
<dbReference type="EMBL" id="FKIF01000008">
    <property type="protein sequence ID" value="SAI73229.1"/>
    <property type="molecule type" value="Genomic_DNA"/>
</dbReference>
<keyword evidence="3" id="KW-1185">Reference proteome</keyword>
<dbReference type="STRING" id="288768.SAMEA3906486_04545"/>
<protein>
    <submittedName>
        <fullName evidence="2">Uncharacterized protein</fullName>
    </submittedName>
</protein>
<sequence length="78" mass="8254">MSSDTKQPLPPHVPGPDRKTSEPSPQGTGKMPMPRVGRQVAGMPRDGRVLTEPGEPGVPAEEDDVLDTSGMKPPGRID</sequence>
<proteinExistence type="predicted"/>